<dbReference type="EMBL" id="CADCVA010000215">
    <property type="protein sequence ID" value="CAA9422430.1"/>
    <property type="molecule type" value="Genomic_DNA"/>
</dbReference>
<dbReference type="SUPFAM" id="SSF103473">
    <property type="entry name" value="MFS general substrate transporter"/>
    <property type="match status" value="1"/>
</dbReference>
<dbReference type="GO" id="GO:0046943">
    <property type="term" value="F:carboxylic acid transmembrane transporter activity"/>
    <property type="evidence" value="ECO:0007669"/>
    <property type="project" value="TreeGrafter"/>
</dbReference>
<feature type="transmembrane region" description="Helical" evidence="5">
    <location>
        <begin position="29"/>
        <end position="50"/>
    </location>
</feature>
<dbReference type="Gene3D" id="1.20.1250.20">
    <property type="entry name" value="MFS general substrate transporter like domains"/>
    <property type="match status" value="1"/>
</dbReference>
<feature type="transmembrane region" description="Helical" evidence="5">
    <location>
        <begin position="70"/>
        <end position="90"/>
    </location>
</feature>
<dbReference type="InterPro" id="IPR005829">
    <property type="entry name" value="Sugar_transporter_CS"/>
</dbReference>
<gene>
    <name evidence="7" type="ORF">AVDCRST_MAG82-1544</name>
</gene>
<accession>A0A6J4PSR2</accession>
<evidence type="ECO:0000259" key="6">
    <source>
        <dbReference type="PROSITE" id="PS50850"/>
    </source>
</evidence>
<feature type="transmembrane region" description="Helical" evidence="5">
    <location>
        <begin position="388"/>
        <end position="413"/>
    </location>
</feature>
<evidence type="ECO:0000256" key="3">
    <source>
        <dbReference type="ARBA" id="ARBA00022989"/>
    </source>
</evidence>
<dbReference type="Pfam" id="PF00083">
    <property type="entry name" value="Sugar_tr"/>
    <property type="match status" value="1"/>
</dbReference>
<feature type="transmembrane region" description="Helical" evidence="5">
    <location>
        <begin position="158"/>
        <end position="183"/>
    </location>
</feature>
<feature type="domain" description="Major facilitator superfamily (MFS) profile" evidence="6">
    <location>
        <begin position="32"/>
        <end position="445"/>
    </location>
</feature>
<proteinExistence type="predicted"/>
<comment type="subcellular location">
    <subcellularLocation>
        <location evidence="1">Cell membrane</location>
        <topology evidence="1">Multi-pass membrane protein</topology>
    </subcellularLocation>
</comment>
<protein>
    <submittedName>
        <fullName evidence="7">Uncharacterized MFS-type transporter</fullName>
    </submittedName>
</protein>
<dbReference type="PANTHER" id="PTHR23508:SF10">
    <property type="entry name" value="CARBOXYLIC ACID TRANSPORTER PROTEIN HOMOLOG"/>
    <property type="match status" value="1"/>
</dbReference>
<dbReference type="InterPro" id="IPR036259">
    <property type="entry name" value="MFS_trans_sf"/>
</dbReference>
<feature type="transmembrane region" description="Helical" evidence="5">
    <location>
        <begin position="419"/>
        <end position="438"/>
    </location>
</feature>
<dbReference type="AlphaFoldDB" id="A0A6J4PSR2"/>
<keyword evidence="4 5" id="KW-0472">Membrane</keyword>
<reference evidence="7" key="1">
    <citation type="submission" date="2020-02" db="EMBL/GenBank/DDBJ databases">
        <authorList>
            <person name="Meier V. D."/>
        </authorList>
    </citation>
    <scope>NUCLEOTIDE SEQUENCE</scope>
    <source>
        <strain evidence="7">AVDCRST_MAG82</strain>
    </source>
</reference>
<dbReference type="PROSITE" id="PS50850">
    <property type="entry name" value="MFS"/>
    <property type="match status" value="1"/>
</dbReference>
<evidence type="ECO:0000256" key="1">
    <source>
        <dbReference type="ARBA" id="ARBA00004651"/>
    </source>
</evidence>
<organism evidence="7">
    <name type="scientific">uncultured Rubrobacteraceae bacterium</name>
    <dbReference type="NCBI Taxonomy" id="349277"/>
    <lineage>
        <taxon>Bacteria</taxon>
        <taxon>Bacillati</taxon>
        <taxon>Actinomycetota</taxon>
        <taxon>Rubrobacteria</taxon>
        <taxon>Rubrobacterales</taxon>
        <taxon>Rubrobacteraceae</taxon>
        <taxon>environmental samples</taxon>
    </lineage>
</organism>
<dbReference type="GO" id="GO:0005886">
    <property type="term" value="C:plasma membrane"/>
    <property type="evidence" value="ECO:0007669"/>
    <property type="project" value="UniProtKB-SubCell"/>
</dbReference>
<feature type="transmembrane region" description="Helical" evidence="5">
    <location>
        <begin position="328"/>
        <end position="347"/>
    </location>
</feature>
<keyword evidence="3 5" id="KW-1133">Transmembrane helix</keyword>
<feature type="transmembrane region" description="Helical" evidence="5">
    <location>
        <begin position="294"/>
        <end position="316"/>
    </location>
</feature>
<sequence length="457" mass="48716">MAERPDQAGEGSAGQSIEGIQTTFSSRELIYPSIVAFLAWVVCVYDYIMFGTLLPKMADDFGWATATSTAIATIVSVGTFFVAILVGPMIDYVGRKRSLIITTAGTGLSSLLTGLTPAALAAPFLSIVRAISGLGYSEQAVNTTYLNELYGNRKSRGFVYAFVQGGWPIGVLLASAFTALLLGTVGWRGVFMLATIPALIVAALGFRLRESPRFLAMQRVRQLEKENQHEEAVEFGRHFDIDVHHVEETTLQQIFEPDIRRHTIFLALAFLTNWIGIQVFAVLGTTVLTEGKGVSFGSALTVLIVSNAAAYIGYLCHGFVGDRIGRRLTIAGGWVISGLAYTLMLFGPSSQGFVLTMYTIGLFFIIGPYAALLFFMGESFPTRVRGTGASFVNAMGPIGAISGGALLTAFLTLTGDNMVLAAFLSGALATVLSGLLMLGTRDVKDPSEAEVTGGSTA</sequence>
<evidence type="ECO:0000256" key="2">
    <source>
        <dbReference type="ARBA" id="ARBA00022692"/>
    </source>
</evidence>
<dbReference type="PANTHER" id="PTHR23508">
    <property type="entry name" value="CARBOXYLIC ACID TRANSPORTER PROTEIN HOMOLOG"/>
    <property type="match status" value="1"/>
</dbReference>
<evidence type="ECO:0000256" key="4">
    <source>
        <dbReference type="ARBA" id="ARBA00023136"/>
    </source>
</evidence>
<dbReference type="InterPro" id="IPR020846">
    <property type="entry name" value="MFS_dom"/>
</dbReference>
<dbReference type="PROSITE" id="PS00216">
    <property type="entry name" value="SUGAR_TRANSPORT_1"/>
    <property type="match status" value="1"/>
</dbReference>
<evidence type="ECO:0000256" key="5">
    <source>
        <dbReference type="SAM" id="Phobius"/>
    </source>
</evidence>
<feature type="transmembrane region" description="Helical" evidence="5">
    <location>
        <begin position="189"/>
        <end position="208"/>
    </location>
</feature>
<feature type="transmembrane region" description="Helical" evidence="5">
    <location>
        <begin position="264"/>
        <end position="288"/>
    </location>
</feature>
<name>A0A6J4PSR2_9ACTN</name>
<keyword evidence="2 5" id="KW-0812">Transmembrane</keyword>
<feature type="transmembrane region" description="Helical" evidence="5">
    <location>
        <begin position="353"/>
        <end position="376"/>
    </location>
</feature>
<evidence type="ECO:0000313" key="7">
    <source>
        <dbReference type="EMBL" id="CAA9422430.1"/>
    </source>
</evidence>
<dbReference type="InterPro" id="IPR005828">
    <property type="entry name" value="MFS_sugar_transport-like"/>
</dbReference>